<dbReference type="SUPFAM" id="SSF54001">
    <property type="entry name" value="Cysteine proteinases"/>
    <property type="match status" value="1"/>
</dbReference>
<reference evidence="6 7" key="1">
    <citation type="submission" date="2021-03" db="EMBL/GenBank/DDBJ databases">
        <title>Enterococcal diversity collection.</title>
        <authorList>
            <person name="Gilmore M.S."/>
            <person name="Schwartzman J."/>
            <person name="Van Tyne D."/>
            <person name="Martin M."/>
            <person name="Earl A.M."/>
            <person name="Manson A.L."/>
            <person name="Straub T."/>
            <person name="Salamzade R."/>
            <person name="Saavedra J."/>
            <person name="Lebreton F."/>
            <person name="Prichula J."/>
            <person name="Schaufler K."/>
            <person name="Gaca A."/>
            <person name="Sgardioli B."/>
            <person name="Wagenaar J."/>
            <person name="Strong T."/>
        </authorList>
    </citation>
    <scope>NUCLEOTIDE SEQUENCE [LARGE SCALE GENOMIC DNA]</scope>
    <source>
        <strain evidence="6 7">669A</strain>
    </source>
</reference>
<comment type="similarity">
    <text evidence="1">Belongs to the glycosyl hydrolase 73 family.</text>
</comment>
<evidence type="ECO:0000256" key="3">
    <source>
        <dbReference type="SAM" id="MobiDB-lite"/>
    </source>
</evidence>
<feature type="compositionally biased region" description="Acidic residues" evidence="3">
    <location>
        <begin position="334"/>
        <end position="355"/>
    </location>
</feature>
<organism evidence="6 7">
    <name type="scientific">Candidatus Enterococcus moelleringii</name>
    <dbReference type="NCBI Taxonomy" id="2815325"/>
    <lineage>
        <taxon>Bacteria</taxon>
        <taxon>Bacillati</taxon>
        <taxon>Bacillota</taxon>
        <taxon>Bacilli</taxon>
        <taxon>Lactobacillales</taxon>
        <taxon>Enterococcaceae</taxon>
        <taxon>Enterococcus</taxon>
    </lineage>
</organism>
<dbReference type="Gene3D" id="4.10.80.30">
    <property type="entry name" value="DNA polymerase, domain 6"/>
    <property type="match status" value="1"/>
</dbReference>
<dbReference type="PANTHER" id="PTHR33308">
    <property type="entry name" value="PEPTIDOGLYCAN HYDROLASE FLGJ"/>
    <property type="match status" value="1"/>
</dbReference>
<accession>A0ABS3L917</accession>
<dbReference type="Pfam" id="PF05257">
    <property type="entry name" value="CHAP"/>
    <property type="match status" value="1"/>
</dbReference>
<dbReference type="EMBL" id="JAFREM010000013">
    <property type="protein sequence ID" value="MBO1306128.1"/>
    <property type="molecule type" value="Genomic_DNA"/>
</dbReference>
<feature type="chain" id="PRO_5047368361" evidence="4">
    <location>
        <begin position="20"/>
        <end position="716"/>
    </location>
</feature>
<evidence type="ECO:0000256" key="4">
    <source>
        <dbReference type="SAM" id="SignalP"/>
    </source>
</evidence>
<feature type="signal peptide" evidence="4">
    <location>
        <begin position="1"/>
        <end position="19"/>
    </location>
</feature>
<feature type="compositionally biased region" description="Low complexity" evidence="3">
    <location>
        <begin position="152"/>
        <end position="177"/>
    </location>
</feature>
<dbReference type="InterPro" id="IPR002901">
    <property type="entry name" value="MGlyc_endo_b_GlcNAc-like_dom"/>
</dbReference>
<feature type="compositionally biased region" description="Polar residues" evidence="3">
    <location>
        <begin position="195"/>
        <end position="209"/>
    </location>
</feature>
<name>A0ABS3L917_9ENTE</name>
<feature type="compositionally biased region" description="Low complexity" evidence="3">
    <location>
        <begin position="118"/>
        <end position="143"/>
    </location>
</feature>
<keyword evidence="4" id="KW-0732">Signal</keyword>
<feature type="compositionally biased region" description="Low complexity" evidence="3">
    <location>
        <begin position="68"/>
        <end position="111"/>
    </location>
</feature>
<feature type="compositionally biased region" description="Polar residues" evidence="3">
    <location>
        <begin position="36"/>
        <end position="46"/>
    </location>
</feature>
<dbReference type="RefSeq" id="WP_207673061.1">
    <property type="nucleotide sequence ID" value="NZ_JAFREM010000013.1"/>
</dbReference>
<proteinExistence type="inferred from homology"/>
<dbReference type="Proteomes" id="UP000664601">
    <property type="component" value="Unassembled WGS sequence"/>
</dbReference>
<evidence type="ECO:0000313" key="7">
    <source>
        <dbReference type="Proteomes" id="UP000664601"/>
    </source>
</evidence>
<feature type="domain" description="Peptidase C51" evidence="5">
    <location>
        <begin position="584"/>
        <end position="714"/>
    </location>
</feature>
<dbReference type="SMART" id="SM00047">
    <property type="entry name" value="LYZ2"/>
    <property type="match status" value="1"/>
</dbReference>
<dbReference type="Gene3D" id="3.90.1720.10">
    <property type="entry name" value="endopeptidase domain like (from Nostoc punctiforme)"/>
    <property type="match status" value="1"/>
</dbReference>
<dbReference type="InterPro" id="IPR051056">
    <property type="entry name" value="Glycosyl_Hydrolase_73"/>
</dbReference>
<evidence type="ECO:0000256" key="1">
    <source>
        <dbReference type="ARBA" id="ARBA00010266"/>
    </source>
</evidence>
<evidence type="ECO:0000313" key="6">
    <source>
        <dbReference type="EMBL" id="MBO1306128.1"/>
    </source>
</evidence>
<dbReference type="Gene3D" id="1.10.530.10">
    <property type="match status" value="1"/>
</dbReference>
<evidence type="ECO:0000256" key="2">
    <source>
        <dbReference type="ARBA" id="ARBA00022801"/>
    </source>
</evidence>
<keyword evidence="7" id="KW-1185">Reference proteome</keyword>
<comment type="caution">
    <text evidence="6">The sequence shown here is derived from an EMBL/GenBank/DDBJ whole genome shotgun (WGS) entry which is preliminary data.</text>
</comment>
<feature type="region of interest" description="Disordered" evidence="3">
    <location>
        <begin position="36"/>
        <end position="209"/>
    </location>
</feature>
<dbReference type="InterPro" id="IPR007921">
    <property type="entry name" value="CHAP_dom"/>
</dbReference>
<evidence type="ECO:0000259" key="5">
    <source>
        <dbReference type="PROSITE" id="PS50911"/>
    </source>
</evidence>
<keyword evidence="2" id="KW-0378">Hydrolase</keyword>
<gene>
    <name evidence="6" type="ORF">JZO70_08140</name>
</gene>
<dbReference type="InterPro" id="IPR038765">
    <property type="entry name" value="Papain-like_cys_pep_sf"/>
</dbReference>
<feature type="region of interest" description="Disordered" evidence="3">
    <location>
        <begin position="334"/>
        <end position="363"/>
    </location>
</feature>
<dbReference type="Pfam" id="PF01832">
    <property type="entry name" value="Glucosaminidase"/>
    <property type="match status" value="1"/>
</dbReference>
<dbReference type="PROSITE" id="PS50911">
    <property type="entry name" value="CHAP"/>
    <property type="match status" value="1"/>
</dbReference>
<dbReference type="PANTHER" id="PTHR33308:SF9">
    <property type="entry name" value="PEPTIDOGLYCAN HYDROLASE FLGJ"/>
    <property type="match status" value="1"/>
</dbReference>
<protein>
    <submittedName>
        <fullName evidence="6">Glucosaminidase domain-containing protein</fullName>
    </submittedName>
</protein>
<sequence length="716" mass="76963">MKKVAAGICAILLMGSAVASLKGGVLKADELEPTLESSTGLSVNIGSSSESVETVVEENKTPEAPVQTPESSTVTETPPVESSEVAESSEAPIVESSSSSIEESVESSTSDSTRESTEPTSSETSESSTSTDTSSTKPSTSESSGEKEPETSDSTTTETSSTNESQAEETVPAESSEPPAPTPVAPVTPVATPEISTPSPTWAPASNPTFSEAALSNTSTLNLPSEFKAERLAESDLGLFELPLLSSFKRQEEAALIYGGIKHVGKAQADELTAEAFFNQLYTELFGAGITENNQKTEEDELTAGMLLYQKDVLVGMYLGNNSYLTIADVEIEEEATNEESEETEEVGEAEPAESETEKPKERQAVVRLVSELEEDIYAQGLPEVTLTEYGQSVVAEYPASKDFQANEGTQKFIDSLSEDARTLGLEYDVFASVMLAQAILESGSGSSGLSVAPYHNLFGVKGTYQGQSVSFATNEDRGNGELYQIQSAFRRYPNYAASLGDYVTLLRGGISGNDAFYQNTWRSKAKNYLNATYSLTGSYATDTEYFQKLNSLIAVYHLTEYDRPKANDSSVFIKGKEEIPVGYKERMKFPDYDGKNYNSSGSYPVGQCTWYAFNRVKQLGKSVDDYMGNGGEWGINGKRLGYEVSHQPKAGWLVSFTPGSAGSDARYGHVAFVEAVGPEGILISEGNVYGGTIISYRVIGNDLAQSNLVSYIKPK</sequence>